<feature type="compositionally biased region" description="Basic and acidic residues" evidence="1">
    <location>
        <begin position="44"/>
        <end position="57"/>
    </location>
</feature>
<reference evidence="2" key="1">
    <citation type="submission" date="2023-10" db="EMBL/GenBank/DDBJ databases">
        <title>Chromosome-level genome of the transformable northern wattle, Acacia crassicarpa.</title>
        <authorList>
            <person name="Massaro I."/>
            <person name="Sinha N.R."/>
            <person name="Poethig S."/>
            <person name="Leichty A.R."/>
        </authorList>
    </citation>
    <scope>NUCLEOTIDE SEQUENCE</scope>
    <source>
        <strain evidence="2">Acra3RX</strain>
        <tissue evidence="2">Leaf</tissue>
    </source>
</reference>
<protein>
    <submittedName>
        <fullName evidence="2">Uncharacterized protein</fullName>
    </submittedName>
</protein>
<dbReference type="EMBL" id="JAWXYG010000005">
    <property type="protein sequence ID" value="KAK4273251.1"/>
    <property type="molecule type" value="Genomic_DNA"/>
</dbReference>
<sequence length="237" mass="26508">MQSRLLDTTARTSIRTLSAVYRHDLLRRFCAAPSGQTADPAIHSGEREAGPVVHKGEPQGIKRTTDTKFAETEHVPKEDEFLKNPNYPYESSARLKSSGVKQRLDPTFQQKRKQGTKALEDVSCAGLDGSPWPKDGAKDQRNRAEKLEDEREYYKHHRASPLSELEFADTRKPITRATDGTADSGAGSAVIGWLPEQLDTAEDSLRRATEIWKQNAMRGDPDAPHSRVLRALRGEDF</sequence>
<dbReference type="PANTHER" id="PTHR35985:SF1">
    <property type="entry name" value="OS07G0675200 PROTEIN"/>
    <property type="match status" value="1"/>
</dbReference>
<feature type="compositionally biased region" description="Basic and acidic residues" evidence="1">
    <location>
        <begin position="135"/>
        <end position="153"/>
    </location>
</feature>
<dbReference type="Proteomes" id="UP001293593">
    <property type="component" value="Unassembled WGS sequence"/>
</dbReference>
<proteinExistence type="predicted"/>
<gene>
    <name evidence="2" type="ORF">QN277_021690</name>
</gene>
<evidence type="ECO:0000256" key="1">
    <source>
        <dbReference type="SAM" id="MobiDB-lite"/>
    </source>
</evidence>
<keyword evidence="3" id="KW-1185">Reference proteome</keyword>
<dbReference type="AlphaFoldDB" id="A0AAE1MTN1"/>
<feature type="region of interest" description="Disordered" evidence="1">
    <location>
        <begin position="35"/>
        <end position="158"/>
    </location>
</feature>
<feature type="compositionally biased region" description="Basic and acidic residues" evidence="1">
    <location>
        <begin position="63"/>
        <end position="82"/>
    </location>
</feature>
<accession>A0AAE1MTN1</accession>
<name>A0AAE1MTN1_9FABA</name>
<dbReference type="PANTHER" id="PTHR35985">
    <property type="entry name" value="OS07G0675200 PROTEIN"/>
    <property type="match status" value="1"/>
</dbReference>
<comment type="caution">
    <text evidence="2">The sequence shown here is derived from an EMBL/GenBank/DDBJ whole genome shotgun (WGS) entry which is preliminary data.</text>
</comment>
<organism evidence="2 3">
    <name type="scientific">Acacia crassicarpa</name>
    <name type="common">northern wattle</name>
    <dbReference type="NCBI Taxonomy" id="499986"/>
    <lineage>
        <taxon>Eukaryota</taxon>
        <taxon>Viridiplantae</taxon>
        <taxon>Streptophyta</taxon>
        <taxon>Embryophyta</taxon>
        <taxon>Tracheophyta</taxon>
        <taxon>Spermatophyta</taxon>
        <taxon>Magnoliopsida</taxon>
        <taxon>eudicotyledons</taxon>
        <taxon>Gunneridae</taxon>
        <taxon>Pentapetalae</taxon>
        <taxon>rosids</taxon>
        <taxon>fabids</taxon>
        <taxon>Fabales</taxon>
        <taxon>Fabaceae</taxon>
        <taxon>Caesalpinioideae</taxon>
        <taxon>mimosoid clade</taxon>
        <taxon>Acacieae</taxon>
        <taxon>Acacia</taxon>
    </lineage>
</organism>
<evidence type="ECO:0000313" key="2">
    <source>
        <dbReference type="EMBL" id="KAK4273251.1"/>
    </source>
</evidence>
<feature type="region of interest" description="Disordered" evidence="1">
    <location>
        <begin position="216"/>
        <end position="237"/>
    </location>
</feature>
<evidence type="ECO:0000313" key="3">
    <source>
        <dbReference type="Proteomes" id="UP001293593"/>
    </source>
</evidence>